<protein>
    <submittedName>
        <fullName evidence="1">Uncharacterized protein</fullName>
    </submittedName>
</protein>
<accession>A0A0L0NWW6</accession>
<sequence length="79" mass="9409">MRESSKFYRWREWVFHKPVGTKPKKINNLMLLVNTITDWHTLAVHRGHFRTQGLRAPIELKISQIILKAIRCVKQSLKD</sequence>
<dbReference type="VEuPathDB" id="FungiDB:QG37_04591"/>
<dbReference type="Proteomes" id="UP000037122">
    <property type="component" value="Unassembled WGS sequence"/>
</dbReference>
<comment type="caution">
    <text evidence="1">The sequence shown here is derived from an EMBL/GenBank/DDBJ whole genome shotgun (WGS) entry which is preliminary data.</text>
</comment>
<organism evidence="1 2">
    <name type="scientific">Candidozyma auris</name>
    <name type="common">Yeast</name>
    <name type="synonym">Candida auris</name>
    <dbReference type="NCBI Taxonomy" id="498019"/>
    <lineage>
        <taxon>Eukaryota</taxon>
        <taxon>Fungi</taxon>
        <taxon>Dikarya</taxon>
        <taxon>Ascomycota</taxon>
        <taxon>Saccharomycotina</taxon>
        <taxon>Pichiomycetes</taxon>
        <taxon>Metschnikowiaceae</taxon>
        <taxon>Candidozyma</taxon>
    </lineage>
</organism>
<evidence type="ECO:0000313" key="2">
    <source>
        <dbReference type="Proteomes" id="UP000037122"/>
    </source>
</evidence>
<proteinExistence type="predicted"/>
<gene>
    <name evidence="1" type="ORF">QG37_04591</name>
</gene>
<dbReference type="EMBL" id="LGST01000031">
    <property type="protein sequence ID" value="KND98686.1"/>
    <property type="molecule type" value="Genomic_DNA"/>
</dbReference>
<dbReference type="AlphaFoldDB" id="A0A0L0NWW6"/>
<evidence type="ECO:0000313" key="1">
    <source>
        <dbReference type="EMBL" id="KND98686.1"/>
    </source>
</evidence>
<reference evidence="2" key="1">
    <citation type="journal article" date="2015" name="BMC Genomics">
        <title>Draft genome of a commonly misdiagnosed multidrug resistant pathogen Candida auris.</title>
        <authorList>
            <person name="Chatterjee S."/>
            <person name="Alampalli S.V."/>
            <person name="Nageshan R.K."/>
            <person name="Chettiar S.T."/>
            <person name="Joshi S."/>
            <person name="Tatu U.S."/>
        </authorList>
    </citation>
    <scope>NUCLEOTIDE SEQUENCE [LARGE SCALE GENOMIC DNA]</scope>
    <source>
        <strain evidence="2">6684</strain>
    </source>
</reference>
<name>A0A0L0NWW6_CANAR</name>